<feature type="region of interest" description="Disordered" evidence="2">
    <location>
        <begin position="195"/>
        <end position="267"/>
    </location>
</feature>
<evidence type="ECO:0000313" key="4">
    <source>
        <dbReference type="RefSeq" id="XP_028033638.1"/>
    </source>
</evidence>
<keyword evidence="3" id="KW-1185">Reference proteome</keyword>
<dbReference type="RefSeq" id="XP_028033638.1">
    <property type="nucleotide sequence ID" value="XM_028177837.1"/>
</dbReference>
<keyword evidence="1" id="KW-0175">Coiled coil</keyword>
<evidence type="ECO:0000256" key="1">
    <source>
        <dbReference type="SAM" id="Coils"/>
    </source>
</evidence>
<reference evidence="4" key="1">
    <citation type="submission" date="2025-08" db="UniProtKB">
        <authorList>
            <consortium name="RefSeq"/>
        </authorList>
    </citation>
    <scope>IDENTIFICATION</scope>
    <source>
        <tissue evidence="4">Silk gland</tissue>
    </source>
</reference>
<feature type="compositionally biased region" description="Polar residues" evidence="2">
    <location>
        <begin position="254"/>
        <end position="267"/>
    </location>
</feature>
<dbReference type="KEGG" id="bman:114245605"/>
<evidence type="ECO:0000256" key="2">
    <source>
        <dbReference type="SAM" id="MobiDB-lite"/>
    </source>
</evidence>
<evidence type="ECO:0000313" key="3">
    <source>
        <dbReference type="Proteomes" id="UP000504629"/>
    </source>
</evidence>
<name>A0A6J2JW65_BOMMA</name>
<feature type="coiled-coil region" evidence="1">
    <location>
        <begin position="1"/>
        <end position="75"/>
    </location>
</feature>
<sequence length="267" mass="31457">MEEIKDMFLSLQQDIKQQKEDMVKMKEDIKNIIVNSLAEKLSSLELKNELLEQKIEEQNRKMNNLERQSRRKNLVMFGVEERENSYHELEEMIISIINTNFKVSCETNSIEAVRRLGKKGEKTRPVVITFNTLGLKLKIQKDKYCLQKTAYYIKEDYPIEILKKRKELQAQLEREKEAGNRAIIRYDKLIILNKKHSPRNQPNKRYLSESPETPMTASQETQHVEKQPLKKTKARNMKSYITQTPKLVFAQKEAPQNQTNTSKDNAK</sequence>
<proteinExistence type="predicted"/>
<organism evidence="3 4">
    <name type="scientific">Bombyx mandarina</name>
    <name type="common">Wild silk moth</name>
    <name type="synonym">Wild silkworm</name>
    <dbReference type="NCBI Taxonomy" id="7092"/>
    <lineage>
        <taxon>Eukaryota</taxon>
        <taxon>Metazoa</taxon>
        <taxon>Ecdysozoa</taxon>
        <taxon>Arthropoda</taxon>
        <taxon>Hexapoda</taxon>
        <taxon>Insecta</taxon>
        <taxon>Pterygota</taxon>
        <taxon>Neoptera</taxon>
        <taxon>Endopterygota</taxon>
        <taxon>Lepidoptera</taxon>
        <taxon>Glossata</taxon>
        <taxon>Ditrysia</taxon>
        <taxon>Bombycoidea</taxon>
        <taxon>Bombycidae</taxon>
        <taxon>Bombycinae</taxon>
        <taxon>Bombyx</taxon>
    </lineage>
</organism>
<protein>
    <submittedName>
        <fullName evidence="4">Uncharacterized protein LOC114245605</fullName>
    </submittedName>
</protein>
<dbReference type="OrthoDB" id="7417618at2759"/>
<accession>A0A6J2JW65</accession>
<dbReference type="AlphaFoldDB" id="A0A6J2JW65"/>
<gene>
    <name evidence="4" type="primary">LOC114245605</name>
</gene>
<dbReference type="GeneID" id="114245605"/>
<feature type="compositionally biased region" description="Polar residues" evidence="2">
    <location>
        <begin position="210"/>
        <end position="221"/>
    </location>
</feature>
<dbReference type="Proteomes" id="UP000504629">
    <property type="component" value="Unplaced"/>
</dbReference>
<dbReference type="Gene3D" id="3.30.70.1820">
    <property type="entry name" value="L1 transposable element, RRM domain"/>
    <property type="match status" value="1"/>
</dbReference>